<sequence>MNLFKDQTQYTITQIQINPNILQNGKFEQLGILWDYYWNRYFQVKFYIAQTKNKKIKYSTNDEFILRVDSLEHFTQILNNLEQIKYLFWFEISKPNLNQLGRWAVNWKGKVLQDIGGWYSNGLKQGFWKEPIQNYWTLSQAYQVGEYQDGQRIGTWKYEYEDKEIGGGKYDDKYLKNGRWIELSDNFSNNSYITYSGEYKNNKKIDKWDINYRFSSVYPFEQIGGGSYNIQGIKDGKWIDLIDNFYRQKQVTFNGEYQNYQKVGRWDTYFRIEGLFQSEFQLIGGGSYENGGIKNGIWIELSDNFYNYSQVTYEGEYQNGKKIQQWVTKYKQKDQQEQIGGGYYDVKGIKQGYWIELSDDFRQDSQITYHGQYKQGSKIGRWDIILRKSNKFEQIGGGFYNEQGFKIGSWVEINECFSNLSQVTYQGEYFFGKKTGKWNIYWKNDINLEKLGGGLYDENGLKKRIWIELANDFNQDKQVTYQGEYNCGQKVGVWDTYFRFSERFEEISCGFYDQEGIQNGTWIELDEDFKNSKQIIHQGQYKEGKKIRKWVELKREKWNIEQGFKKQEELNYQE</sequence>
<dbReference type="PANTHER" id="PTHR33706:SF1">
    <property type="entry name" value="TPR REPEAT PROTEIN"/>
    <property type="match status" value="1"/>
</dbReference>
<organism evidence="1 2">
    <name type="scientific">Paramecium primaurelia</name>
    <dbReference type="NCBI Taxonomy" id="5886"/>
    <lineage>
        <taxon>Eukaryota</taxon>
        <taxon>Sar</taxon>
        <taxon>Alveolata</taxon>
        <taxon>Ciliophora</taxon>
        <taxon>Intramacronucleata</taxon>
        <taxon>Oligohymenophorea</taxon>
        <taxon>Peniculida</taxon>
        <taxon>Parameciidae</taxon>
        <taxon>Paramecium</taxon>
    </lineage>
</organism>
<proteinExistence type="predicted"/>
<evidence type="ECO:0000313" key="2">
    <source>
        <dbReference type="Proteomes" id="UP000688137"/>
    </source>
</evidence>
<comment type="caution">
    <text evidence="1">The sequence shown here is derived from an EMBL/GenBank/DDBJ whole genome shotgun (WGS) entry which is preliminary data.</text>
</comment>
<dbReference type="AlphaFoldDB" id="A0A8S1LEI2"/>
<dbReference type="EMBL" id="CAJJDM010000037">
    <property type="protein sequence ID" value="CAD8066180.1"/>
    <property type="molecule type" value="Genomic_DNA"/>
</dbReference>
<reference evidence="1" key="1">
    <citation type="submission" date="2021-01" db="EMBL/GenBank/DDBJ databases">
        <authorList>
            <consortium name="Genoscope - CEA"/>
            <person name="William W."/>
        </authorList>
    </citation>
    <scope>NUCLEOTIDE SEQUENCE</scope>
</reference>
<dbReference type="Proteomes" id="UP000688137">
    <property type="component" value="Unassembled WGS sequence"/>
</dbReference>
<dbReference type="OMA" id="ERWILIW"/>
<evidence type="ECO:0000313" key="1">
    <source>
        <dbReference type="EMBL" id="CAD8066180.1"/>
    </source>
</evidence>
<dbReference type="PANTHER" id="PTHR33706">
    <property type="entry name" value="MORN VARIANT REPEAT PROTEIN"/>
    <property type="match status" value="1"/>
</dbReference>
<accession>A0A8S1LEI2</accession>
<protein>
    <submittedName>
        <fullName evidence="1">Uncharacterized protein</fullName>
    </submittedName>
</protein>
<gene>
    <name evidence="1" type="ORF">PPRIM_AZ9-3.1.T0380309</name>
</gene>
<name>A0A8S1LEI2_PARPR</name>
<keyword evidence="2" id="KW-1185">Reference proteome</keyword>